<feature type="region of interest" description="Disordered" evidence="1">
    <location>
        <begin position="124"/>
        <end position="171"/>
    </location>
</feature>
<proteinExistence type="predicted"/>
<name>A0ABN7B0J9_9HEMI</name>
<keyword evidence="3" id="KW-1185">Reference proteome</keyword>
<gene>
    <name evidence="2" type="ORF">NTJ_10757</name>
</gene>
<evidence type="ECO:0000313" key="2">
    <source>
        <dbReference type="EMBL" id="BES97941.1"/>
    </source>
</evidence>
<accession>A0ABN7B0J9</accession>
<feature type="compositionally biased region" description="Low complexity" evidence="1">
    <location>
        <begin position="149"/>
        <end position="159"/>
    </location>
</feature>
<reference evidence="2 3" key="1">
    <citation type="submission" date="2023-09" db="EMBL/GenBank/DDBJ databases">
        <title>Nesidiocoris tenuis whole genome shotgun sequence.</title>
        <authorList>
            <person name="Shibata T."/>
            <person name="Shimoda M."/>
            <person name="Kobayashi T."/>
            <person name="Uehara T."/>
        </authorList>
    </citation>
    <scope>NUCLEOTIDE SEQUENCE [LARGE SCALE GENOMIC DNA]</scope>
    <source>
        <strain evidence="2 3">Japan</strain>
    </source>
</reference>
<evidence type="ECO:0000313" key="3">
    <source>
        <dbReference type="Proteomes" id="UP001307889"/>
    </source>
</evidence>
<dbReference type="EMBL" id="AP028916">
    <property type="protein sequence ID" value="BES97941.1"/>
    <property type="molecule type" value="Genomic_DNA"/>
</dbReference>
<sequence length="171" mass="18842">MPTRGGGQPLASSRSIMNGHQTLSKAPLMSRNIPNTYLFLDAPTSPNRRLMASTVDLPGMKPNWFPLPGPSMYPLNLRPIRRSKTLPSTERRQMGLYEPGREGSLSPFLRRALTRPVFQATGKIPPARQPLYRPTRHPPSTGHPTLKYSAATPSSPAALPRRHLNTASLTS</sequence>
<dbReference type="Proteomes" id="UP001307889">
    <property type="component" value="Chromosome 8"/>
</dbReference>
<protein>
    <submittedName>
        <fullName evidence="2">Uncharacterized protein</fullName>
    </submittedName>
</protein>
<evidence type="ECO:0000256" key="1">
    <source>
        <dbReference type="SAM" id="MobiDB-lite"/>
    </source>
</evidence>
<organism evidence="2 3">
    <name type="scientific">Nesidiocoris tenuis</name>
    <dbReference type="NCBI Taxonomy" id="355587"/>
    <lineage>
        <taxon>Eukaryota</taxon>
        <taxon>Metazoa</taxon>
        <taxon>Ecdysozoa</taxon>
        <taxon>Arthropoda</taxon>
        <taxon>Hexapoda</taxon>
        <taxon>Insecta</taxon>
        <taxon>Pterygota</taxon>
        <taxon>Neoptera</taxon>
        <taxon>Paraneoptera</taxon>
        <taxon>Hemiptera</taxon>
        <taxon>Heteroptera</taxon>
        <taxon>Panheteroptera</taxon>
        <taxon>Cimicomorpha</taxon>
        <taxon>Miridae</taxon>
        <taxon>Dicyphina</taxon>
        <taxon>Nesidiocoris</taxon>
    </lineage>
</organism>